<dbReference type="AlphaFoldDB" id="B7K4I4"/>
<dbReference type="OrthoDB" id="509866at2"/>
<dbReference type="InterPro" id="IPR012296">
    <property type="entry name" value="Nuclease_put_TT1808"/>
</dbReference>
<evidence type="ECO:0000313" key="3">
    <source>
        <dbReference type="Proteomes" id="UP000008204"/>
    </source>
</evidence>
<dbReference type="EMBL" id="CP001287">
    <property type="protein sequence ID" value="ACK65449.1"/>
    <property type="molecule type" value="Genomic_DNA"/>
</dbReference>
<feature type="domain" description="Putative restriction endonuclease" evidence="1">
    <location>
        <begin position="13"/>
        <end position="177"/>
    </location>
</feature>
<dbReference type="CDD" id="cd06260">
    <property type="entry name" value="DUF820-like"/>
    <property type="match status" value="1"/>
</dbReference>
<dbReference type="RefSeq" id="WP_012594723.1">
    <property type="nucleotide sequence ID" value="NC_011726.1"/>
</dbReference>
<evidence type="ECO:0000313" key="2">
    <source>
        <dbReference type="EMBL" id="ACK65449.1"/>
    </source>
</evidence>
<dbReference type="InterPro" id="IPR011335">
    <property type="entry name" value="Restrct_endonuc-II-like"/>
</dbReference>
<dbReference type="STRING" id="41431.PCC8801_1389"/>
<dbReference type="Proteomes" id="UP000008204">
    <property type="component" value="Chromosome"/>
</dbReference>
<evidence type="ECO:0000259" key="1">
    <source>
        <dbReference type="Pfam" id="PF05685"/>
    </source>
</evidence>
<protein>
    <recommendedName>
        <fullName evidence="1">Putative restriction endonuclease domain-containing protein</fullName>
    </recommendedName>
</protein>
<organism evidence="2 3">
    <name type="scientific">Rippkaea orientalis (strain PCC 8801 / RF-1)</name>
    <name type="common">Cyanothece sp. (strain PCC 8801)</name>
    <dbReference type="NCBI Taxonomy" id="41431"/>
    <lineage>
        <taxon>Bacteria</taxon>
        <taxon>Bacillati</taxon>
        <taxon>Cyanobacteriota</taxon>
        <taxon>Cyanophyceae</taxon>
        <taxon>Oscillatoriophycideae</taxon>
        <taxon>Chroococcales</taxon>
        <taxon>Aphanothecaceae</taxon>
        <taxon>Rippkaea</taxon>
        <taxon>Rippkaea orientalis</taxon>
    </lineage>
</organism>
<sequence>MQLLTRKFTASDYHKMGEFGILTPQDYVELIEGQIIAMSPISLRHAAMVKRLNILLTYQLYNQAIIGVQDPIQLDNFSELQPDISVLAIRPDFYELEIPKPKDILALIEISDTTIQYDKEIKIPLYAANNIPEVWVFNLNNKSLEVYRNPQNNTYQIEKVLPKNQTVSLLSFPQLIIKLGDLFNLK</sequence>
<reference evidence="3" key="1">
    <citation type="journal article" date="2011" name="MBio">
        <title>Novel metabolic attributes of the genus Cyanothece, comprising a group of unicellular nitrogen-fixing Cyanobacteria.</title>
        <authorList>
            <person name="Bandyopadhyay A."/>
            <person name="Elvitigala T."/>
            <person name="Welsh E."/>
            <person name="Stockel J."/>
            <person name="Liberton M."/>
            <person name="Min H."/>
            <person name="Sherman L.A."/>
            <person name="Pakrasi H.B."/>
        </authorList>
    </citation>
    <scope>NUCLEOTIDE SEQUENCE [LARGE SCALE GENOMIC DNA]</scope>
    <source>
        <strain evidence="3">PCC 8801</strain>
    </source>
</reference>
<dbReference type="Gene3D" id="3.90.1570.10">
    <property type="entry name" value="tt1808, chain A"/>
    <property type="match status" value="1"/>
</dbReference>
<dbReference type="InterPro" id="IPR008538">
    <property type="entry name" value="Uma2"/>
</dbReference>
<dbReference type="PANTHER" id="PTHR35400">
    <property type="entry name" value="SLR1083 PROTEIN"/>
    <property type="match status" value="1"/>
</dbReference>
<dbReference type="HOGENOM" id="CLU_076312_2_0_3"/>
<dbReference type="KEGG" id="cyp:PCC8801_1389"/>
<gene>
    <name evidence="2" type="ordered locus">PCC8801_1389</name>
</gene>
<proteinExistence type="predicted"/>
<dbReference type="SUPFAM" id="SSF52980">
    <property type="entry name" value="Restriction endonuclease-like"/>
    <property type="match status" value="1"/>
</dbReference>
<name>B7K4I4_RIPO1</name>
<accession>B7K4I4</accession>
<dbReference type="Pfam" id="PF05685">
    <property type="entry name" value="Uma2"/>
    <property type="match status" value="1"/>
</dbReference>
<keyword evidence="3" id="KW-1185">Reference proteome</keyword>
<dbReference type="PANTHER" id="PTHR35400:SF1">
    <property type="entry name" value="SLR1083 PROTEIN"/>
    <property type="match status" value="1"/>
</dbReference>
<dbReference type="eggNOG" id="COG4636">
    <property type="taxonomic scope" value="Bacteria"/>
</dbReference>